<sequence>MKSFWLRVSLRWQSTCDRLGKRANRVPAQGECCHNVVDPIAVIRVDRNAAERHPPYQYAIGGTLVGGTLVALL</sequence>
<dbReference type="Proteomes" id="UP001416858">
    <property type="component" value="Unassembled WGS sequence"/>
</dbReference>
<comment type="caution">
    <text evidence="1">The sequence shown here is derived from an EMBL/GenBank/DDBJ whole genome shotgun (WGS) entry which is preliminary data.</text>
</comment>
<protein>
    <submittedName>
        <fullName evidence="1">Uncharacterized protein</fullName>
    </submittedName>
</protein>
<organism evidence="1 2">
    <name type="scientific">Novipirellula caenicola</name>
    <dbReference type="NCBI Taxonomy" id="1536901"/>
    <lineage>
        <taxon>Bacteria</taxon>
        <taxon>Pseudomonadati</taxon>
        <taxon>Planctomycetota</taxon>
        <taxon>Planctomycetia</taxon>
        <taxon>Pirellulales</taxon>
        <taxon>Pirellulaceae</taxon>
        <taxon>Novipirellula</taxon>
    </lineage>
</organism>
<dbReference type="RefSeq" id="WP_345687066.1">
    <property type="nucleotide sequence ID" value="NZ_BAABRO010000016.1"/>
</dbReference>
<evidence type="ECO:0000313" key="2">
    <source>
        <dbReference type="Proteomes" id="UP001416858"/>
    </source>
</evidence>
<gene>
    <name evidence="1" type="ORF">Rcae01_05245</name>
</gene>
<proteinExistence type="predicted"/>
<evidence type="ECO:0000313" key="1">
    <source>
        <dbReference type="EMBL" id="GAA5509742.1"/>
    </source>
</evidence>
<reference evidence="1 2" key="1">
    <citation type="submission" date="2024-02" db="EMBL/GenBank/DDBJ databases">
        <title>Rhodopirellula caenicola NBRC 110016.</title>
        <authorList>
            <person name="Ichikawa N."/>
            <person name="Katano-Makiyama Y."/>
            <person name="Hidaka K."/>
        </authorList>
    </citation>
    <scope>NUCLEOTIDE SEQUENCE [LARGE SCALE GENOMIC DNA]</scope>
    <source>
        <strain evidence="1 2">NBRC 110016</strain>
    </source>
</reference>
<keyword evidence="2" id="KW-1185">Reference proteome</keyword>
<dbReference type="EMBL" id="BAABRO010000016">
    <property type="protein sequence ID" value="GAA5509742.1"/>
    <property type="molecule type" value="Genomic_DNA"/>
</dbReference>
<name>A0ABP9VX76_9BACT</name>
<accession>A0ABP9VX76</accession>